<protein>
    <submittedName>
        <fullName evidence="2">Dimer_Tnp_hAT domain-containing protein</fullName>
    </submittedName>
</protein>
<accession>A0AC35TYM9</accession>
<sequence length="620" mass="71099">MSTQDDLEKDNLSINTRISTSSSLKRNLDIITIASDVDEDIREIDNLDQRVLAPPPKQLKTDIFTLPIKSAKDLSKSEVEAIMQYEKRVKKQYIFIQEGTDDAVLRFLFYCPDETDEIKLIMKTSALRSNKITNHSINFPTRQTIKEYVMKAAESTIATNLDVVRKSIGLNGGAFAVDYGKRICDYISLICHYFKDTNENGLILCSTPVGFIKSFSDTKDATHVWIEMVESVNIFGLREDELRILTGVCDEGANIIKCLKDNVKFIRCACHVMNTIAKRTTSPYSSIIKAKPPVYSVDDLVLLQHVHEVLLTARFVANAVRTEEKIKKELHKIPTRWLNNLHVVKDILLTLDDLVVCKQNPVLAKLMGELVVEKIEFLNNSRNILKDCENYFNQFEQPMLEFQNEKKPTLHLVWPFILQLSSSLSNYSREAHQSKEMQAMARSGLLALNKKLDKGLITEKHKIALFLFPKSRKLNFLTLDDKNETMNLVTQRFNALKIFDRNDLHHIQPSTLKPARDLMFFEEEEELTTEKNEISEYMNGVFPEISGISFEEFSLMAFWVKKKNQFPVLYQMAVETLCIPSSSASAERSFSKLKRLITDERSSLNSETVTRLMLGYKNTD</sequence>
<reference evidence="2" key="1">
    <citation type="submission" date="2016-11" db="UniProtKB">
        <authorList>
            <consortium name="WormBaseParasite"/>
        </authorList>
    </citation>
    <scope>IDENTIFICATION</scope>
    <source>
        <strain evidence="2">KR3021</strain>
    </source>
</reference>
<evidence type="ECO:0000313" key="2">
    <source>
        <dbReference type="WBParaSite" id="RSKR_0000551900.1"/>
    </source>
</evidence>
<name>A0AC35TYM9_9BILA</name>
<dbReference type="Proteomes" id="UP000095286">
    <property type="component" value="Unplaced"/>
</dbReference>
<evidence type="ECO:0000313" key="1">
    <source>
        <dbReference type="Proteomes" id="UP000095286"/>
    </source>
</evidence>
<proteinExistence type="predicted"/>
<dbReference type="WBParaSite" id="RSKR_0000551900.1">
    <property type="protein sequence ID" value="RSKR_0000551900.1"/>
    <property type="gene ID" value="RSKR_0000551900"/>
</dbReference>
<organism evidence="1 2">
    <name type="scientific">Rhabditophanes sp. KR3021</name>
    <dbReference type="NCBI Taxonomy" id="114890"/>
    <lineage>
        <taxon>Eukaryota</taxon>
        <taxon>Metazoa</taxon>
        <taxon>Ecdysozoa</taxon>
        <taxon>Nematoda</taxon>
        <taxon>Chromadorea</taxon>
        <taxon>Rhabditida</taxon>
        <taxon>Tylenchina</taxon>
        <taxon>Panagrolaimomorpha</taxon>
        <taxon>Strongyloidoidea</taxon>
        <taxon>Alloionematidae</taxon>
        <taxon>Rhabditophanes</taxon>
    </lineage>
</organism>